<evidence type="ECO:0000259" key="1">
    <source>
        <dbReference type="Pfam" id="PF01425"/>
    </source>
</evidence>
<dbReference type="InParanoid" id="A0A1I3ZHT2"/>
<dbReference type="Proteomes" id="UP000199152">
    <property type="component" value="Unassembled WGS sequence"/>
</dbReference>
<dbReference type="NCBIfam" id="NF005686">
    <property type="entry name" value="PRK07486.1"/>
    <property type="match status" value="1"/>
</dbReference>
<accession>A0A1I3ZHT2</accession>
<evidence type="ECO:0000313" key="3">
    <source>
        <dbReference type="Proteomes" id="UP000199152"/>
    </source>
</evidence>
<dbReference type="AlphaFoldDB" id="A0A1I3ZHT2"/>
<protein>
    <submittedName>
        <fullName evidence="2">Amidase</fullName>
    </submittedName>
</protein>
<dbReference type="GO" id="GO:0003824">
    <property type="term" value="F:catalytic activity"/>
    <property type="evidence" value="ECO:0007669"/>
    <property type="project" value="InterPro"/>
</dbReference>
<dbReference type="EMBL" id="FOSW01000001">
    <property type="protein sequence ID" value="SFK43648.1"/>
    <property type="molecule type" value="Genomic_DNA"/>
</dbReference>
<reference evidence="3" key="1">
    <citation type="submission" date="2016-10" db="EMBL/GenBank/DDBJ databases">
        <authorList>
            <person name="Varghese N."/>
            <person name="Submissions S."/>
        </authorList>
    </citation>
    <scope>NUCLEOTIDE SEQUENCE [LARGE SCALE GENOMIC DNA]</scope>
    <source>
        <strain evidence="3">DSM 45317</strain>
    </source>
</reference>
<dbReference type="PANTHER" id="PTHR11895">
    <property type="entry name" value="TRANSAMIDASE"/>
    <property type="match status" value="1"/>
</dbReference>
<dbReference type="RefSeq" id="WP_091320904.1">
    <property type="nucleotide sequence ID" value="NZ_FOSW01000001.1"/>
</dbReference>
<organism evidence="2 3">
    <name type="scientific">Geodermatophilus ruber</name>
    <dbReference type="NCBI Taxonomy" id="504800"/>
    <lineage>
        <taxon>Bacteria</taxon>
        <taxon>Bacillati</taxon>
        <taxon>Actinomycetota</taxon>
        <taxon>Actinomycetes</taxon>
        <taxon>Geodermatophilales</taxon>
        <taxon>Geodermatophilaceae</taxon>
        <taxon>Geodermatophilus</taxon>
    </lineage>
</organism>
<gene>
    <name evidence="2" type="ORF">SAMN04488085_101555</name>
</gene>
<sequence>MTATTDELCLRPATELAALIRSRQLSARELTDACLDRIERLDPRVNAVVTVDAEGARAAADAADAALAAGEEIGPLHGLPVAHKDTHATAGMRTTWGSPLHAETVPEQDELVVARLRAAGAVRVGKTNTPEFAAGSHTFNTLFGVTHNPYRHGLSAGGSSGGAAAALAAGFVPVAEGSDMGGSLRNPAAFCNVVGLRPTPGRVPTWPAPIGWSQLSVQGPMGRTVADVALALSAMAGPDPRVPIALGDPGAGFAAPLPERLDGVRVAWAPDLGGRISVDPAITEVLAGSVRVFEELGARVELDCPDLSGADDVFGTLRAWLFDAAFSDLAQQHPEQVKESIRWNAEMGAKLSGSDLSRAETAHTALYERVVGFFDRYDVLLAPTTQVLPFPVEQEYPTEIGGVPLDNYLEWMRACTLITPTGCPALSVPGGFTPDGLPVGLQVIAAPRADRRVLEVGHAFEQATRFGERRPAL</sequence>
<evidence type="ECO:0000313" key="2">
    <source>
        <dbReference type="EMBL" id="SFK43648.1"/>
    </source>
</evidence>
<dbReference type="PROSITE" id="PS00571">
    <property type="entry name" value="AMIDASES"/>
    <property type="match status" value="1"/>
</dbReference>
<keyword evidence="3" id="KW-1185">Reference proteome</keyword>
<dbReference type="InterPro" id="IPR020556">
    <property type="entry name" value="Amidase_CS"/>
</dbReference>
<proteinExistence type="predicted"/>
<dbReference type="STRING" id="504800.SAMN04488085_101555"/>
<feature type="domain" description="Amidase" evidence="1">
    <location>
        <begin position="29"/>
        <end position="454"/>
    </location>
</feature>
<dbReference type="InterPro" id="IPR023631">
    <property type="entry name" value="Amidase_dom"/>
</dbReference>
<dbReference type="InterPro" id="IPR036928">
    <property type="entry name" value="AS_sf"/>
</dbReference>
<name>A0A1I3ZHT2_9ACTN</name>
<dbReference type="SUPFAM" id="SSF75304">
    <property type="entry name" value="Amidase signature (AS) enzymes"/>
    <property type="match status" value="1"/>
</dbReference>
<dbReference type="Gene3D" id="3.90.1300.10">
    <property type="entry name" value="Amidase signature (AS) domain"/>
    <property type="match status" value="1"/>
</dbReference>
<dbReference type="InterPro" id="IPR000120">
    <property type="entry name" value="Amidase"/>
</dbReference>
<dbReference type="Pfam" id="PF01425">
    <property type="entry name" value="Amidase"/>
    <property type="match status" value="1"/>
</dbReference>
<dbReference type="OrthoDB" id="182039at2"/>
<dbReference type="PANTHER" id="PTHR11895:SF76">
    <property type="entry name" value="INDOLEACETAMIDE HYDROLASE"/>
    <property type="match status" value="1"/>
</dbReference>